<dbReference type="GO" id="GO:0003824">
    <property type="term" value="F:catalytic activity"/>
    <property type="evidence" value="ECO:0007669"/>
    <property type="project" value="InterPro"/>
</dbReference>
<dbReference type="InterPro" id="IPR000120">
    <property type="entry name" value="Amidase"/>
</dbReference>
<dbReference type="Gene3D" id="3.90.1300.10">
    <property type="entry name" value="Amidase signature (AS) domain"/>
    <property type="match status" value="1"/>
</dbReference>
<organism evidence="2 3">
    <name type="scientific">Cytobacillus depressus</name>
    <dbReference type="NCBI Taxonomy" id="1602942"/>
    <lineage>
        <taxon>Bacteria</taxon>
        <taxon>Bacillati</taxon>
        <taxon>Bacillota</taxon>
        <taxon>Bacilli</taxon>
        <taxon>Bacillales</taxon>
        <taxon>Bacillaceae</taxon>
        <taxon>Cytobacillus</taxon>
    </lineage>
</organism>
<dbReference type="SUPFAM" id="SSF75304">
    <property type="entry name" value="Amidase signature (AS) enzymes"/>
    <property type="match status" value="1"/>
</dbReference>
<name>A0A6L3VFB4_9BACI</name>
<dbReference type="InterPro" id="IPR036928">
    <property type="entry name" value="AS_sf"/>
</dbReference>
<dbReference type="OrthoDB" id="9811471at2"/>
<feature type="domain" description="Amidase" evidence="1">
    <location>
        <begin position="26"/>
        <end position="451"/>
    </location>
</feature>
<evidence type="ECO:0000313" key="2">
    <source>
        <dbReference type="EMBL" id="KAB2338045.1"/>
    </source>
</evidence>
<dbReference type="AlphaFoldDB" id="A0A6L3VFB4"/>
<proteinExistence type="predicted"/>
<evidence type="ECO:0000259" key="1">
    <source>
        <dbReference type="Pfam" id="PF01425"/>
    </source>
</evidence>
<dbReference type="InterPro" id="IPR023631">
    <property type="entry name" value="Amidase_dom"/>
</dbReference>
<gene>
    <name evidence="2" type="ORF">F7731_00225</name>
</gene>
<dbReference type="Proteomes" id="UP000481030">
    <property type="component" value="Unassembled WGS sequence"/>
</dbReference>
<protein>
    <submittedName>
        <fullName evidence="2">Amidase</fullName>
    </submittedName>
</protein>
<keyword evidence="3" id="KW-1185">Reference proteome</keyword>
<dbReference type="NCBIfam" id="NF005686">
    <property type="entry name" value="PRK07486.1"/>
    <property type="match status" value="1"/>
</dbReference>
<accession>A0A6L3VFB4</accession>
<dbReference type="Pfam" id="PF01425">
    <property type="entry name" value="Amidase"/>
    <property type="match status" value="1"/>
</dbReference>
<dbReference type="PANTHER" id="PTHR11895">
    <property type="entry name" value="TRANSAMIDASE"/>
    <property type="match status" value="1"/>
</dbReference>
<dbReference type="EMBL" id="WBOS01000001">
    <property type="protein sequence ID" value="KAB2338045.1"/>
    <property type="molecule type" value="Genomic_DNA"/>
</dbReference>
<sequence>MEKAIYFSTAQELAKAIQTRQISAREVVEAHLEQIRRTNPHVNAIVSLSEEKALIEADQADKKLASGEKVGPFHGLPIAIKDTHQAVGFPATKGSLALKDYFPTQDELIVERIRHAGAIVIGKTNVPEFATGAHTFNKVFGVTRNPYDLSRTAGGSSGGAAVAVTCGMIPFADGSDMGGSCRYPASFNNVVGLRPSPGRVPSYPKAALYSPMAVQGPITRNVADAFFMMSVIAGPDDRSPLSIDEPGSIFLAPIDANLKGLRIAYSADFGGIIPVEQAVKNNLQDQMKVFSDLGCYVEEACPDLTEAEEVFQVLRAWEIELSYSELFDRFREIMKPSFIWNLEKGRALRGIDIGRAEKLRYQLYHRIRAFFEKYDALILPVSQVPPFDADLEYPTEIAGVKMENYIDWMRSCYYISAVGNPALSVPSGFTSDGLPLGIQIVGPHRKDFDVLKIGYTFEQATDYGLQRPKLALKDDLHIS</sequence>
<comment type="caution">
    <text evidence="2">The sequence shown here is derived from an EMBL/GenBank/DDBJ whole genome shotgun (WGS) entry which is preliminary data.</text>
</comment>
<dbReference type="PANTHER" id="PTHR11895:SF76">
    <property type="entry name" value="INDOLEACETAMIDE HYDROLASE"/>
    <property type="match status" value="1"/>
</dbReference>
<evidence type="ECO:0000313" key="3">
    <source>
        <dbReference type="Proteomes" id="UP000481030"/>
    </source>
</evidence>
<dbReference type="RefSeq" id="WP_151532766.1">
    <property type="nucleotide sequence ID" value="NZ_WBOS01000001.1"/>
</dbReference>
<reference evidence="2 3" key="1">
    <citation type="journal article" date="2016" name="Antonie Van Leeuwenhoek">
        <title>Bacillus depressus sp. nov., isolated from soil of a sunflower field.</title>
        <authorList>
            <person name="Wei X."/>
            <person name="Xin D."/>
            <person name="Xin Y."/>
            <person name="Zhang H."/>
            <person name="Wang T."/>
            <person name="Zhang J."/>
        </authorList>
    </citation>
    <scope>NUCLEOTIDE SEQUENCE [LARGE SCALE GENOMIC DNA]</scope>
    <source>
        <strain evidence="2 3">BZ1</strain>
    </source>
</reference>